<protein>
    <submittedName>
        <fullName evidence="1">Uncharacterized protein</fullName>
    </submittedName>
</protein>
<comment type="caution">
    <text evidence="1">The sequence shown here is derived from an EMBL/GenBank/DDBJ whole genome shotgun (WGS) entry which is preliminary data.</text>
</comment>
<dbReference type="EMBL" id="JBBWUH010000006">
    <property type="protein sequence ID" value="KAK8164046.1"/>
    <property type="molecule type" value="Genomic_DNA"/>
</dbReference>
<evidence type="ECO:0000313" key="1">
    <source>
        <dbReference type="EMBL" id="KAK8164046.1"/>
    </source>
</evidence>
<accession>A0ABR1XRB4</accession>
<evidence type="ECO:0000313" key="2">
    <source>
        <dbReference type="Proteomes" id="UP001456524"/>
    </source>
</evidence>
<reference evidence="1 2" key="1">
    <citation type="journal article" date="2022" name="G3 (Bethesda)">
        <title>Enemy or ally: a genomic approach to elucidate the lifestyle of Phyllosticta citrichinaensis.</title>
        <authorList>
            <person name="Buijs V.A."/>
            <person name="Groenewald J.Z."/>
            <person name="Haridas S."/>
            <person name="LaButti K.M."/>
            <person name="Lipzen A."/>
            <person name="Martin F.M."/>
            <person name="Barry K."/>
            <person name="Grigoriev I.V."/>
            <person name="Crous P.W."/>
            <person name="Seidl M.F."/>
        </authorList>
    </citation>
    <scope>NUCLEOTIDE SEQUENCE [LARGE SCALE GENOMIC DNA]</scope>
    <source>
        <strain evidence="1 2">CBS 129764</strain>
    </source>
</reference>
<sequence length="335" mass="38010">MAVPYDAITELRGFCLKTAANSKENNTDDKAAQENTVELPRGKDLIVGFAGSNFKLRIQHDELGQPRVFGTGELTPMVFKHSGNFVLALSARKFGQKFDFFGLPAEVRNMIYGLIFQASPNPPYTPWNPLESSKIRPEKFERKRALKPVRFRAKIANLDCGISFINKQALSETTPFILRSRQYQVCGTAQVHALFASMGPEGLSTWTGPLTLDLKARELRKDFDHRWLIFDHLKKGEHSTINRINIVTKRRGFTYHFIYPPQTALGRLLESGRGKFGRDFKIYFHPSLGNKDKNHDVHSQFEHALRGESWDGGYLDTGGEFLLVQKVYETIEEGG</sequence>
<proteinExistence type="predicted"/>
<organism evidence="1 2">
    <name type="scientific">Phyllosticta citrichinensis</name>
    <dbReference type="NCBI Taxonomy" id="1130410"/>
    <lineage>
        <taxon>Eukaryota</taxon>
        <taxon>Fungi</taxon>
        <taxon>Dikarya</taxon>
        <taxon>Ascomycota</taxon>
        <taxon>Pezizomycotina</taxon>
        <taxon>Dothideomycetes</taxon>
        <taxon>Dothideomycetes incertae sedis</taxon>
        <taxon>Botryosphaeriales</taxon>
        <taxon>Phyllostictaceae</taxon>
        <taxon>Phyllosticta</taxon>
    </lineage>
</organism>
<name>A0ABR1XRB4_9PEZI</name>
<gene>
    <name evidence="1" type="ORF">IWX90DRAFT_487350</name>
</gene>
<dbReference type="Proteomes" id="UP001456524">
    <property type="component" value="Unassembled WGS sequence"/>
</dbReference>
<keyword evidence="2" id="KW-1185">Reference proteome</keyword>